<sequence>GYNKSCTIAKPGIKAKDEHIAKMIAEGKVAFGLSVEHVEHAIPMLINHLK</sequence>
<evidence type="ECO:0000313" key="3">
    <source>
        <dbReference type="EMBL" id="MXI76409.1"/>
    </source>
</evidence>
<feature type="non-terminal residue" evidence="3">
    <location>
        <position position="1"/>
    </location>
</feature>
<evidence type="ECO:0000313" key="2">
    <source>
        <dbReference type="EMBL" id="MWT26181.1"/>
    </source>
</evidence>
<evidence type="ECO:0000313" key="6">
    <source>
        <dbReference type="Proteomes" id="UP000462410"/>
    </source>
</evidence>
<dbReference type="Proteomes" id="UP000436482">
    <property type="component" value="Unassembled WGS sequence"/>
</dbReference>
<evidence type="ECO:0000313" key="1">
    <source>
        <dbReference type="EMBL" id="MWR89363.1"/>
    </source>
</evidence>
<evidence type="ECO:0000313" key="4">
    <source>
        <dbReference type="Proteomes" id="UP000436141"/>
    </source>
</evidence>
<reference evidence="5 6" key="2">
    <citation type="submission" date="2019-12" db="EMBL/GenBank/DDBJ databases">
        <title>Enteriobacteria Tanzani isolates_8377-8380.</title>
        <authorList>
            <person name="Subbiah M."/>
            <person name="Call D."/>
        </authorList>
    </citation>
    <scope>NUCLEOTIDE SEQUENCE [LARGE SCALE GENOMIC DNA]</scope>
    <source>
        <strain evidence="2 6">8378wH8</strain>
        <strain evidence="1 5">8379wE6</strain>
    </source>
</reference>
<dbReference type="InterPro" id="IPR021238">
    <property type="entry name" value="DUF2620"/>
</dbReference>
<dbReference type="Proteomes" id="UP000436141">
    <property type="component" value="Unassembled WGS sequence"/>
</dbReference>
<dbReference type="AlphaFoldDB" id="A0A6N8R504"/>
<dbReference type="EMBL" id="WTRC01001818">
    <property type="protein sequence ID" value="MWT26181.1"/>
    <property type="molecule type" value="Genomic_DNA"/>
</dbReference>
<reference evidence="3 4" key="1">
    <citation type="submission" date="2019-12" db="EMBL/GenBank/DDBJ databases">
        <title>Enteriobacteria Tanzani isolates_10434.</title>
        <authorList>
            <person name="Subbiah M."/>
            <person name="Call D."/>
        </authorList>
    </citation>
    <scope>NUCLEOTIDE SEQUENCE [LARGE SCALE GENOMIC DNA]</scope>
    <source>
        <strain evidence="3 4">10434wD1</strain>
    </source>
</reference>
<dbReference type="EMBL" id="WUIY01000161">
    <property type="protein sequence ID" value="MXI76409.1"/>
    <property type="molecule type" value="Genomic_DNA"/>
</dbReference>
<gene>
    <name evidence="2" type="ORF">GP965_35725</name>
    <name evidence="1" type="ORF">GP979_13790</name>
    <name evidence="3" type="ORF">GRW05_19500</name>
</gene>
<dbReference type="Proteomes" id="UP000462410">
    <property type="component" value="Unassembled WGS sequence"/>
</dbReference>
<accession>A0A6N8R504</accession>
<proteinExistence type="predicted"/>
<comment type="caution">
    <text evidence="3">The sequence shown here is derived from an EMBL/GenBank/DDBJ whole genome shotgun (WGS) entry which is preliminary data.</text>
</comment>
<dbReference type="EMBL" id="WTQQ01000183">
    <property type="protein sequence ID" value="MWR89363.1"/>
    <property type="molecule type" value="Genomic_DNA"/>
</dbReference>
<name>A0A6N8R504_ECOLX</name>
<organism evidence="3 4">
    <name type="scientific">Escherichia coli</name>
    <dbReference type="NCBI Taxonomy" id="562"/>
    <lineage>
        <taxon>Bacteria</taxon>
        <taxon>Pseudomonadati</taxon>
        <taxon>Pseudomonadota</taxon>
        <taxon>Gammaproteobacteria</taxon>
        <taxon>Enterobacterales</taxon>
        <taxon>Enterobacteriaceae</taxon>
        <taxon>Escherichia</taxon>
    </lineage>
</organism>
<protein>
    <submittedName>
        <fullName evidence="3">DUF2620 family protein</fullName>
    </submittedName>
</protein>
<dbReference type="Pfam" id="PF10941">
    <property type="entry name" value="DUF2620"/>
    <property type="match status" value="1"/>
</dbReference>
<evidence type="ECO:0000313" key="5">
    <source>
        <dbReference type="Proteomes" id="UP000436482"/>
    </source>
</evidence>